<dbReference type="EMBL" id="JAASQI010000015">
    <property type="protein sequence ID" value="NIJ60189.1"/>
    <property type="molecule type" value="Genomic_DNA"/>
</dbReference>
<dbReference type="Proteomes" id="UP001429580">
    <property type="component" value="Unassembled WGS sequence"/>
</dbReference>
<proteinExistence type="predicted"/>
<accession>A0ABX0V7X3</accession>
<feature type="region of interest" description="Disordered" evidence="1">
    <location>
        <begin position="77"/>
        <end position="99"/>
    </location>
</feature>
<protein>
    <submittedName>
        <fullName evidence="2">Uncharacterized protein</fullName>
    </submittedName>
</protein>
<reference evidence="2 3" key="1">
    <citation type="submission" date="2020-03" db="EMBL/GenBank/DDBJ databases">
        <title>Genomic Encyclopedia of Type Strains, Phase IV (KMG-IV): sequencing the most valuable type-strain genomes for metagenomic binning, comparative biology and taxonomic classification.</title>
        <authorList>
            <person name="Goeker M."/>
        </authorList>
    </citation>
    <scope>NUCLEOTIDE SEQUENCE [LARGE SCALE GENOMIC DNA]</scope>
    <source>
        <strain evidence="2 3">DSM 103870</strain>
    </source>
</reference>
<name>A0ABX0V7X3_9HYPH</name>
<keyword evidence="3" id="KW-1185">Reference proteome</keyword>
<evidence type="ECO:0000256" key="1">
    <source>
        <dbReference type="SAM" id="MobiDB-lite"/>
    </source>
</evidence>
<gene>
    <name evidence="2" type="ORF">FHS82_004058</name>
</gene>
<evidence type="ECO:0000313" key="3">
    <source>
        <dbReference type="Proteomes" id="UP001429580"/>
    </source>
</evidence>
<organism evidence="2 3">
    <name type="scientific">Pseudochelatococcus lubricantis</name>
    <dbReference type="NCBI Taxonomy" id="1538102"/>
    <lineage>
        <taxon>Bacteria</taxon>
        <taxon>Pseudomonadati</taxon>
        <taxon>Pseudomonadota</taxon>
        <taxon>Alphaproteobacteria</taxon>
        <taxon>Hyphomicrobiales</taxon>
        <taxon>Chelatococcaceae</taxon>
        <taxon>Pseudochelatococcus</taxon>
    </lineage>
</organism>
<evidence type="ECO:0000313" key="2">
    <source>
        <dbReference type="EMBL" id="NIJ60189.1"/>
    </source>
</evidence>
<sequence>MSATAAQSTPLTEKAALMDLVAWAEKRPAWQRDALRRLVTGETLDDLAIAELTELCLDPTRSHTPISQSHIVAETSAAEPISLGRSEELTKGIPNFGRS</sequence>
<dbReference type="RefSeq" id="WP_208394381.1">
    <property type="nucleotide sequence ID" value="NZ_JAASQI010000015.1"/>
</dbReference>
<comment type="caution">
    <text evidence="2">The sequence shown here is derived from an EMBL/GenBank/DDBJ whole genome shotgun (WGS) entry which is preliminary data.</text>
</comment>